<evidence type="ECO:0000256" key="1">
    <source>
        <dbReference type="SAM" id="Phobius"/>
    </source>
</evidence>
<dbReference type="Proteomes" id="UP000245624">
    <property type="component" value="Unassembled WGS sequence"/>
</dbReference>
<dbReference type="EMBL" id="QGTD01000004">
    <property type="protein sequence ID" value="PWU69866.1"/>
    <property type="molecule type" value="Genomic_DNA"/>
</dbReference>
<keyword evidence="1" id="KW-0812">Transmembrane</keyword>
<name>A0A317L308_9BACI</name>
<gene>
    <name evidence="2" type="ORF">DLJ74_02745</name>
</gene>
<keyword evidence="1" id="KW-1133">Transmembrane helix</keyword>
<protein>
    <submittedName>
        <fullName evidence="2">Uncharacterized protein</fullName>
    </submittedName>
</protein>
<evidence type="ECO:0000313" key="2">
    <source>
        <dbReference type="EMBL" id="PWU69866.1"/>
    </source>
</evidence>
<comment type="caution">
    <text evidence="2">The sequence shown here is derived from an EMBL/GenBank/DDBJ whole genome shotgun (WGS) entry which is preliminary data.</text>
</comment>
<dbReference type="RefSeq" id="WP_054860022.1">
    <property type="nucleotide sequence ID" value="NZ_JAJUIE010000035.1"/>
</dbReference>
<sequence>MIVLRWFVRFWLLLSIPVLSVLYAGLLVSAILIILAGLFRTFGFEQIKMSIWPSVELPIMFSIPLSLGVSILLFIASYHIGKSIRYCMGKLAN</sequence>
<accession>A0A317L308</accession>
<keyword evidence="1" id="KW-0472">Membrane</keyword>
<feature type="transmembrane region" description="Helical" evidence="1">
    <location>
        <begin position="59"/>
        <end position="80"/>
    </location>
</feature>
<proteinExistence type="predicted"/>
<reference evidence="2 3" key="1">
    <citation type="submission" date="2018-05" db="EMBL/GenBank/DDBJ databases">
        <title>Genomic analysis of Gracilibacillus dipsosauri DD1 reveals novel features of a salt-tolerant amylase.</title>
        <authorList>
            <person name="Deutch C.E."/>
            <person name="Yang S."/>
        </authorList>
    </citation>
    <scope>NUCLEOTIDE SEQUENCE [LARGE SCALE GENOMIC DNA]</scope>
    <source>
        <strain evidence="2 3">DD1</strain>
    </source>
</reference>
<feature type="transmembrane region" description="Helical" evidence="1">
    <location>
        <begin position="12"/>
        <end position="39"/>
    </location>
</feature>
<keyword evidence="3" id="KW-1185">Reference proteome</keyword>
<dbReference type="OrthoDB" id="2931126at2"/>
<organism evidence="2 3">
    <name type="scientific">Gracilibacillus dipsosauri</name>
    <dbReference type="NCBI Taxonomy" id="178340"/>
    <lineage>
        <taxon>Bacteria</taxon>
        <taxon>Bacillati</taxon>
        <taxon>Bacillota</taxon>
        <taxon>Bacilli</taxon>
        <taxon>Bacillales</taxon>
        <taxon>Bacillaceae</taxon>
        <taxon>Gracilibacillus</taxon>
    </lineage>
</organism>
<dbReference type="AlphaFoldDB" id="A0A317L308"/>
<evidence type="ECO:0000313" key="3">
    <source>
        <dbReference type="Proteomes" id="UP000245624"/>
    </source>
</evidence>